<feature type="non-terminal residue" evidence="2">
    <location>
        <position position="231"/>
    </location>
</feature>
<protein>
    <submittedName>
        <fullName evidence="2">Uncharacterized protein</fullName>
    </submittedName>
</protein>
<gene>
    <name evidence="2" type="ORF">NTEN_LOCUS6200</name>
</gene>
<proteinExistence type="predicted"/>
<evidence type="ECO:0000313" key="3">
    <source>
        <dbReference type="Proteomes" id="UP000479000"/>
    </source>
</evidence>
<feature type="region of interest" description="Disordered" evidence="1">
    <location>
        <begin position="207"/>
        <end position="231"/>
    </location>
</feature>
<sequence>MRRQRNSQVSKKVSLGQRITTPTLGNRSQWRKNLFLGDQKCDKKKTVEESRLKLPTAVNCRGTGRKAERIYIEKLYGYYGSFLMKNDLKEQEVTNTTSRPIRFFCNIRRRANLRHTFCGLLQRLSPRVYFRPQRTTALNAEDERRIGSRTYRRYVTRRIFFPVIYRRPHRIDSPTERVPLRSRSLPGKVHTDPFKAHHHFLKALLQAKSPSRTTQTKHEAPRWRSASCGYD</sequence>
<dbReference type="Proteomes" id="UP000479000">
    <property type="component" value="Unassembled WGS sequence"/>
</dbReference>
<keyword evidence="3" id="KW-1185">Reference proteome</keyword>
<evidence type="ECO:0000256" key="1">
    <source>
        <dbReference type="SAM" id="MobiDB-lite"/>
    </source>
</evidence>
<evidence type="ECO:0000313" key="2">
    <source>
        <dbReference type="EMBL" id="CAB0000015.1"/>
    </source>
</evidence>
<reference evidence="2 3" key="1">
    <citation type="submission" date="2020-02" db="EMBL/GenBank/DDBJ databases">
        <authorList>
            <person name="Ferguson B K."/>
        </authorList>
    </citation>
    <scope>NUCLEOTIDE SEQUENCE [LARGE SCALE GENOMIC DNA]</scope>
</reference>
<organism evidence="2 3">
    <name type="scientific">Nesidiocoris tenuis</name>
    <dbReference type="NCBI Taxonomy" id="355587"/>
    <lineage>
        <taxon>Eukaryota</taxon>
        <taxon>Metazoa</taxon>
        <taxon>Ecdysozoa</taxon>
        <taxon>Arthropoda</taxon>
        <taxon>Hexapoda</taxon>
        <taxon>Insecta</taxon>
        <taxon>Pterygota</taxon>
        <taxon>Neoptera</taxon>
        <taxon>Paraneoptera</taxon>
        <taxon>Hemiptera</taxon>
        <taxon>Heteroptera</taxon>
        <taxon>Panheteroptera</taxon>
        <taxon>Cimicomorpha</taxon>
        <taxon>Miridae</taxon>
        <taxon>Dicyphina</taxon>
        <taxon>Nesidiocoris</taxon>
    </lineage>
</organism>
<dbReference type="AlphaFoldDB" id="A0A6H5GBC9"/>
<dbReference type="EMBL" id="CADCXU010009083">
    <property type="protein sequence ID" value="CAB0000015.1"/>
    <property type="molecule type" value="Genomic_DNA"/>
</dbReference>
<name>A0A6H5GBC9_9HEMI</name>
<accession>A0A6H5GBC9</accession>